<dbReference type="InterPro" id="IPR058627">
    <property type="entry name" value="MdtA-like_C"/>
</dbReference>
<dbReference type="InterPro" id="IPR058624">
    <property type="entry name" value="MdtA-like_HH"/>
</dbReference>
<comment type="similarity">
    <text evidence="2">Belongs to the membrane fusion protein (MFP) (TC 8.A.1) family.</text>
</comment>
<dbReference type="Pfam" id="PF25967">
    <property type="entry name" value="RND-MFP_C"/>
    <property type="match status" value="1"/>
</dbReference>
<keyword evidence="9" id="KW-1185">Reference proteome</keyword>
<dbReference type="SUPFAM" id="SSF111369">
    <property type="entry name" value="HlyD-like secretion proteins"/>
    <property type="match status" value="1"/>
</dbReference>
<dbReference type="InterPro" id="IPR058625">
    <property type="entry name" value="MdtA-like_BSH"/>
</dbReference>
<feature type="signal peptide" evidence="3">
    <location>
        <begin position="1"/>
        <end position="29"/>
    </location>
</feature>
<dbReference type="Gene3D" id="2.40.420.20">
    <property type="match status" value="1"/>
</dbReference>
<dbReference type="Pfam" id="PF25917">
    <property type="entry name" value="BSH_RND"/>
    <property type="match status" value="1"/>
</dbReference>
<dbReference type="GO" id="GO:0005886">
    <property type="term" value="C:plasma membrane"/>
    <property type="evidence" value="ECO:0007669"/>
    <property type="project" value="UniProtKB-SubCell"/>
</dbReference>
<dbReference type="Pfam" id="PF25876">
    <property type="entry name" value="HH_MFP_RND"/>
    <property type="match status" value="1"/>
</dbReference>
<evidence type="ECO:0000256" key="1">
    <source>
        <dbReference type="ARBA" id="ARBA00004519"/>
    </source>
</evidence>
<evidence type="ECO:0000259" key="4">
    <source>
        <dbReference type="Pfam" id="PF25876"/>
    </source>
</evidence>
<protein>
    <submittedName>
        <fullName evidence="8">RND transporter MFP subunit</fullName>
    </submittedName>
</protein>
<dbReference type="Gene3D" id="2.40.30.170">
    <property type="match status" value="1"/>
</dbReference>
<evidence type="ECO:0000259" key="5">
    <source>
        <dbReference type="Pfam" id="PF25917"/>
    </source>
</evidence>
<dbReference type="RefSeq" id="WP_096462634.1">
    <property type="nucleotide sequence ID" value="NZ_AP014936.1"/>
</dbReference>
<name>A0A1B4V9R1_9GAMM</name>
<dbReference type="InterPro" id="IPR006143">
    <property type="entry name" value="RND_pump_MFP"/>
</dbReference>
<dbReference type="AlphaFoldDB" id="A0A1B4V9R1"/>
<gene>
    <name evidence="8" type="ORF">SVA_3785</name>
</gene>
<feature type="chain" id="PRO_5008571321" evidence="3">
    <location>
        <begin position="30"/>
        <end position="402"/>
    </location>
</feature>
<dbReference type="KEGG" id="sva:SVA_3785"/>
<dbReference type="Gene3D" id="2.40.50.100">
    <property type="match status" value="1"/>
</dbReference>
<dbReference type="GO" id="GO:0022857">
    <property type="term" value="F:transmembrane transporter activity"/>
    <property type="evidence" value="ECO:0007669"/>
    <property type="project" value="InterPro"/>
</dbReference>
<dbReference type="Gene3D" id="1.10.287.470">
    <property type="entry name" value="Helix hairpin bin"/>
    <property type="match status" value="1"/>
</dbReference>
<dbReference type="Proteomes" id="UP000218899">
    <property type="component" value="Chromosome"/>
</dbReference>
<accession>A0A1B4V9R1</accession>
<feature type="domain" description="Multidrug resistance protein MdtA-like barrel-sandwich hybrid" evidence="5">
    <location>
        <begin position="72"/>
        <end position="210"/>
    </location>
</feature>
<dbReference type="FunFam" id="2.40.420.20:FF:000001">
    <property type="entry name" value="Efflux RND transporter periplasmic adaptor subunit"/>
    <property type="match status" value="1"/>
</dbReference>
<dbReference type="PANTHER" id="PTHR30158">
    <property type="entry name" value="ACRA/E-RELATED COMPONENT OF DRUG EFFLUX TRANSPORTER"/>
    <property type="match status" value="1"/>
</dbReference>
<feature type="domain" description="Multidrug resistance protein MdtA-like beta-barrel" evidence="6">
    <location>
        <begin position="225"/>
        <end position="304"/>
    </location>
</feature>
<organism evidence="8 9">
    <name type="scientific">Sulfurifustis variabilis</name>
    <dbReference type="NCBI Taxonomy" id="1675686"/>
    <lineage>
        <taxon>Bacteria</taxon>
        <taxon>Pseudomonadati</taxon>
        <taxon>Pseudomonadota</taxon>
        <taxon>Gammaproteobacteria</taxon>
        <taxon>Acidiferrobacterales</taxon>
        <taxon>Acidiferrobacteraceae</taxon>
        <taxon>Sulfurifustis</taxon>
    </lineage>
</organism>
<proteinExistence type="inferred from homology"/>
<dbReference type="InterPro" id="IPR058626">
    <property type="entry name" value="MdtA-like_b-barrel"/>
</dbReference>
<feature type="domain" description="Multidrug resistance protein MdtA-like alpha-helical hairpin" evidence="4">
    <location>
        <begin position="112"/>
        <end position="181"/>
    </location>
</feature>
<keyword evidence="3" id="KW-0732">Signal</keyword>
<evidence type="ECO:0000259" key="6">
    <source>
        <dbReference type="Pfam" id="PF25944"/>
    </source>
</evidence>
<dbReference type="EMBL" id="AP014936">
    <property type="protein sequence ID" value="BAU50319.1"/>
    <property type="molecule type" value="Genomic_DNA"/>
</dbReference>
<evidence type="ECO:0000313" key="8">
    <source>
        <dbReference type="EMBL" id="BAU50319.1"/>
    </source>
</evidence>
<dbReference type="PANTHER" id="PTHR30158:SF26">
    <property type="entry name" value="RESISTANCE-NODULATION-CELL DIVISION (RND) MULTIDRUG EFFLUX MEMBRANE FUSION PROTEIN MEXE"/>
    <property type="match status" value="1"/>
</dbReference>
<dbReference type="NCBIfam" id="TIGR01730">
    <property type="entry name" value="RND_mfp"/>
    <property type="match status" value="1"/>
</dbReference>
<comment type="subcellular location">
    <subcellularLocation>
        <location evidence="1">Cell inner membrane</location>
        <topology evidence="1">Lipid-anchor</topology>
    </subcellularLocation>
</comment>
<evidence type="ECO:0000259" key="7">
    <source>
        <dbReference type="Pfam" id="PF25967"/>
    </source>
</evidence>
<evidence type="ECO:0000256" key="3">
    <source>
        <dbReference type="SAM" id="SignalP"/>
    </source>
</evidence>
<sequence length="402" mass="43068">MPRHEPTGLPQGRTALLAAAIASAMLAVACQPSGTAVAKTAPPAPTVSVAEVVQREVVDWEDYTGRLEAVKRVEVRPRVSGYVLGVHFTEGAEVRKGQLLFQIDPRPFQAEVDQARAELERARSQQVKAKGDLARGERLLAARAISREEYDQRTAASREADAAVRAADAALEAAALNLEFTRITAPIAGRVSRAQVVEGNLVAGGSASAAPLTTIVSLDPIYAYFDIDERAFLRHAAQARNGAANGGLPVALGLGNEAGHPHEGRLDFVDNRVDPETGTIRARGVFRNADRRFTPGMFVRVKLPLSERYPALLVNERAIGTDQSNKFVLVLDESNAAQYRAVKLGPAIDGMRVVREGLQAGERVVVNGLQRVRPGMPVAPEAVSMLNLKPEGDAARVARAAH</sequence>
<dbReference type="OrthoDB" id="9800613at2"/>
<evidence type="ECO:0000313" key="9">
    <source>
        <dbReference type="Proteomes" id="UP000218899"/>
    </source>
</evidence>
<dbReference type="GO" id="GO:0046677">
    <property type="term" value="P:response to antibiotic"/>
    <property type="evidence" value="ECO:0007669"/>
    <property type="project" value="TreeGrafter"/>
</dbReference>
<feature type="domain" description="Multidrug resistance protein MdtA-like C-terminal permuted SH3" evidence="7">
    <location>
        <begin position="311"/>
        <end position="371"/>
    </location>
</feature>
<dbReference type="Pfam" id="PF25944">
    <property type="entry name" value="Beta-barrel_RND"/>
    <property type="match status" value="1"/>
</dbReference>
<evidence type="ECO:0000256" key="2">
    <source>
        <dbReference type="ARBA" id="ARBA00009477"/>
    </source>
</evidence>
<dbReference type="PROSITE" id="PS51257">
    <property type="entry name" value="PROKAR_LIPOPROTEIN"/>
    <property type="match status" value="1"/>
</dbReference>
<reference evidence="8 9" key="1">
    <citation type="submission" date="2015-08" db="EMBL/GenBank/DDBJ databases">
        <title>Complete genome sequence of Sulfurifustis variabilis.</title>
        <authorList>
            <person name="Miura A."/>
            <person name="Kojima H."/>
            <person name="Fukui M."/>
        </authorList>
    </citation>
    <scope>NUCLEOTIDE SEQUENCE [LARGE SCALE GENOMIC DNA]</scope>
    <source>
        <strain evidence="9">skN76</strain>
    </source>
</reference>